<gene>
    <name evidence="2" type="ORF">A3770_05p39510</name>
</gene>
<organism evidence="2 3">
    <name type="scientific">Chloropicon primus</name>
    <dbReference type="NCBI Taxonomy" id="1764295"/>
    <lineage>
        <taxon>Eukaryota</taxon>
        <taxon>Viridiplantae</taxon>
        <taxon>Chlorophyta</taxon>
        <taxon>Chloropicophyceae</taxon>
        <taxon>Chloropicales</taxon>
        <taxon>Chloropicaceae</taxon>
        <taxon>Chloropicon</taxon>
    </lineage>
</organism>
<dbReference type="AlphaFoldDB" id="A0A5B8MLR8"/>
<proteinExistence type="predicted"/>
<name>A0A5B8MLR8_9CHLO</name>
<dbReference type="EMBL" id="CP031038">
    <property type="protein sequence ID" value="QDZ21433.1"/>
    <property type="molecule type" value="Genomic_DNA"/>
</dbReference>
<evidence type="ECO:0000256" key="1">
    <source>
        <dbReference type="SAM" id="MobiDB-lite"/>
    </source>
</evidence>
<protein>
    <submittedName>
        <fullName evidence="2">Uncharacterized protein</fullName>
    </submittedName>
</protein>
<evidence type="ECO:0000313" key="3">
    <source>
        <dbReference type="Proteomes" id="UP000316726"/>
    </source>
</evidence>
<feature type="compositionally biased region" description="Basic and acidic residues" evidence="1">
    <location>
        <begin position="7"/>
        <end position="48"/>
    </location>
</feature>
<keyword evidence="3" id="KW-1185">Reference proteome</keyword>
<dbReference type="OrthoDB" id="496922at2759"/>
<reference evidence="2 3" key="1">
    <citation type="submission" date="2018-07" db="EMBL/GenBank/DDBJ databases">
        <title>The complete nuclear genome of the prasinophyte Chloropicon primus (CCMP1205).</title>
        <authorList>
            <person name="Pombert J.-F."/>
            <person name="Otis C."/>
            <person name="Turmel M."/>
            <person name="Lemieux C."/>
        </authorList>
    </citation>
    <scope>NUCLEOTIDE SEQUENCE [LARGE SCALE GENOMIC DNA]</scope>
    <source>
        <strain evidence="2 3">CCMP1205</strain>
    </source>
</reference>
<feature type="region of interest" description="Disordered" evidence="1">
    <location>
        <begin position="102"/>
        <end position="123"/>
    </location>
</feature>
<dbReference type="Proteomes" id="UP000316726">
    <property type="component" value="Chromosome 5"/>
</dbReference>
<dbReference type="STRING" id="1764295.A0A5B8MLR8"/>
<feature type="region of interest" description="Disordered" evidence="1">
    <location>
        <begin position="1"/>
        <end position="59"/>
    </location>
</feature>
<sequence>MTGGSREQGRGTAYEEQRRENIRRNRDRMKRLGVEGVIPERGDADRSAGKKKRRDRDQGLALPVRQSARLRNVPAVSYTLPDEEHLEDLERVRKRVRKQNAVTGGNRIPKREKVTPPAPSPDSCRALSIDKEYWGDSELVGRKLVPSNGLGPKAFIMASLRGASNGRLAPPKFSKYSGIQEWANAVVLFVNVSSKGGQQAYDNLFLDNFGRMTWFAQKYHVEETPVVQRLLKLTKREGGDGERDPVLLFCRREGEAYVFGGQLQLDQFFPETRPLKFIWTLPERLSASKEFLDIVET</sequence>
<accession>A0A5B8MLR8</accession>
<evidence type="ECO:0000313" key="2">
    <source>
        <dbReference type="EMBL" id="QDZ21433.1"/>
    </source>
</evidence>